<dbReference type="AlphaFoldDB" id="A0A6J6A9C0"/>
<organism evidence="1">
    <name type="scientific">freshwater metagenome</name>
    <dbReference type="NCBI Taxonomy" id="449393"/>
    <lineage>
        <taxon>unclassified sequences</taxon>
        <taxon>metagenomes</taxon>
        <taxon>ecological metagenomes</taxon>
    </lineage>
</organism>
<protein>
    <submittedName>
        <fullName evidence="1">Unannotated protein</fullName>
    </submittedName>
</protein>
<dbReference type="EMBL" id="CAFBMT010000017">
    <property type="protein sequence ID" value="CAB4946636.1"/>
    <property type="molecule type" value="Genomic_DNA"/>
</dbReference>
<evidence type="ECO:0000313" key="4">
    <source>
        <dbReference type="EMBL" id="CAB4851808.1"/>
    </source>
</evidence>
<dbReference type="EMBL" id="CAFAAV010000124">
    <property type="protein sequence ID" value="CAB4825011.1"/>
    <property type="molecule type" value="Genomic_DNA"/>
</dbReference>
<dbReference type="InterPro" id="IPR025358">
    <property type="entry name" value="DUF4262"/>
</dbReference>
<proteinExistence type="predicted"/>
<dbReference type="EMBL" id="CAEZYF010000025">
    <property type="protein sequence ID" value="CAB4740850.1"/>
    <property type="molecule type" value="Genomic_DNA"/>
</dbReference>
<evidence type="ECO:0000313" key="3">
    <source>
        <dbReference type="EMBL" id="CAB4825011.1"/>
    </source>
</evidence>
<evidence type="ECO:0000313" key="6">
    <source>
        <dbReference type="EMBL" id="CAB4997589.1"/>
    </source>
</evidence>
<sequence>MVELPDFKIPHAEKIEWMIETHGWAMEPVAARTDTDPPVAGYVYTIGFPEALGFPEVLVFGLTPSAARGLFDMVAEMLRGGTEIPLGEELLGLFDGDLRCVFAPIPPEATGELLRTGVAWRKGAPFEAVQLLWPDRNGFLPTEAGFDRRVVLAQPVVGVLS</sequence>
<dbReference type="EMBL" id="CAESGF010000021">
    <property type="protein sequence ID" value="CAB4364934.1"/>
    <property type="molecule type" value="Genomic_DNA"/>
</dbReference>
<name>A0A6J6A9C0_9ZZZZ</name>
<accession>A0A6J6A9C0</accession>
<reference evidence="1" key="1">
    <citation type="submission" date="2020-05" db="EMBL/GenBank/DDBJ databases">
        <authorList>
            <person name="Chiriac C."/>
            <person name="Salcher M."/>
            <person name="Ghai R."/>
            <person name="Kavagutti S V."/>
        </authorList>
    </citation>
    <scope>NUCLEOTIDE SEQUENCE</scope>
</reference>
<dbReference type="EMBL" id="CAFBOL010000053">
    <property type="protein sequence ID" value="CAB4997589.1"/>
    <property type="molecule type" value="Genomic_DNA"/>
</dbReference>
<evidence type="ECO:0000313" key="2">
    <source>
        <dbReference type="EMBL" id="CAB4740850.1"/>
    </source>
</evidence>
<evidence type="ECO:0000313" key="1">
    <source>
        <dbReference type="EMBL" id="CAB4364934.1"/>
    </source>
</evidence>
<evidence type="ECO:0000313" key="5">
    <source>
        <dbReference type="EMBL" id="CAB4946636.1"/>
    </source>
</evidence>
<gene>
    <name evidence="2" type="ORF">UFOPK2656_02890</name>
    <name evidence="3" type="ORF">UFOPK3099_01620</name>
    <name evidence="4" type="ORF">UFOPK3267_01733</name>
    <name evidence="5" type="ORF">UFOPK3651_02564</name>
    <name evidence="6" type="ORF">UFOPK3931_01907</name>
    <name evidence="1" type="ORF">UFOPK4189_02691</name>
</gene>
<dbReference type="Pfam" id="PF14081">
    <property type="entry name" value="DUF4262"/>
    <property type="match status" value="1"/>
</dbReference>
<dbReference type="EMBL" id="CAFBIY010000097">
    <property type="protein sequence ID" value="CAB4851808.1"/>
    <property type="molecule type" value="Genomic_DNA"/>
</dbReference>